<feature type="transmembrane region" description="Helical" evidence="5">
    <location>
        <begin position="319"/>
        <end position="337"/>
    </location>
</feature>
<dbReference type="OrthoDB" id="153124at2"/>
<dbReference type="InterPro" id="IPR004837">
    <property type="entry name" value="NaCa_Exmemb"/>
</dbReference>
<feature type="transmembrane region" description="Helical" evidence="5">
    <location>
        <begin position="43"/>
        <end position="66"/>
    </location>
</feature>
<evidence type="ECO:0000256" key="2">
    <source>
        <dbReference type="ARBA" id="ARBA00022692"/>
    </source>
</evidence>
<dbReference type="PANTHER" id="PTHR10846:SF8">
    <property type="entry name" value="INNER MEMBRANE PROTEIN YRBG"/>
    <property type="match status" value="1"/>
</dbReference>
<reference evidence="7 8" key="1">
    <citation type="submission" date="2016-11" db="EMBL/GenBank/DDBJ databases">
        <title>Draft Genome Sequences of Nine Cyanobacterial Strains from Diverse Habitats.</title>
        <authorList>
            <person name="Zhu T."/>
            <person name="Hou S."/>
            <person name="Lu X."/>
            <person name="Hess W.R."/>
        </authorList>
    </citation>
    <scope>NUCLEOTIDE SEQUENCE [LARGE SCALE GENOMIC DNA]</scope>
    <source>
        <strain evidence="7 8">IAM M-71</strain>
    </source>
</reference>
<evidence type="ECO:0000256" key="5">
    <source>
        <dbReference type="SAM" id="Phobius"/>
    </source>
</evidence>
<feature type="transmembrane region" description="Helical" evidence="5">
    <location>
        <begin position="133"/>
        <end position="156"/>
    </location>
</feature>
<dbReference type="GO" id="GO:0005886">
    <property type="term" value="C:plasma membrane"/>
    <property type="evidence" value="ECO:0007669"/>
    <property type="project" value="TreeGrafter"/>
</dbReference>
<keyword evidence="3 5" id="KW-1133">Transmembrane helix</keyword>
<dbReference type="InterPro" id="IPR044880">
    <property type="entry name" value="NCX_ion-bd_dom_sf"/>
</dbReference>
<comment type="caution">
    <text evidence="7">The sequence shown here is derived from an EMBL/GenBank/DDBJ whole genome shotgun (WGS) entry which is preliminary data.</text>
</comment>
<evidence type="ECO:0000256" key="3">
    <source>
        <dbReference type="ARBA" id="ARBA00022989"/>
    </source>
</evidence>
<feature type="transmembrane region" description="Helical" evidence="5">
    <location>
        <begin position="103"/>
        <end position="127"/>
    </location>
</feature>
<evidence type="ECO:0000259" key="6">
    <source>
        <dbReference type="Pfam" id="PF01699"/>
    </source>
</evidence>
<dbReference type="InterPro" id="IPR004481">
    <property type="entry name" value="K/Na/Ca-exchanger"/>
</dbReference>
<feature type="transmembrane region" description="Helical" evidence="5">
    <location>
        <begin position="252"/>
        <end position="275"/>
    </location>
</feature>
<evidence type="ECO:0000313" key="7">
    <source>
        <dbReference type="EMBL" id="OKH38720.1"/>
    </source>
</evidence>
<organism evidence="7 8">
    <name type="scientific">[Phormidium ambiguum] IAM M-71</name>
    <dbReference type="NCBI Taxonomy" id="454136"/>
    <lineage>
        <taxon>Bacteria</taxon>
        <taxon>Bacillati</taxon>
        <taxon>Cyanobacteriota</taxon>
        <taxon>Cyanophyceae</taxon>
        <taxon>Oscillatoriophycideae</taxon>
        <taxon>Aerosakkonematales</taxon>
        <taxon>Aerosakkonemataceae</taxon>
        <taxon>Floridanema</taxon>
    </lineage>
</organism>
<keyword evidence="2 5" id="KW-0812">Transmembrane</keyword>
<name>A0A1U7IN81_9CYAN</name>
<dbReference type="GO" id="GO:0008273">
    <property type="term" value="F:calcium, potassium:sodium antiporter activity"/>
    <property type="evidence" value="ECO:0007669"/>
    <property type="project" value="TreeGrafter"/>
</dbReference>
<dbReference type="GO" id="GO:0005262">
    <property type="term" value="F:calcium channel activity"/>
    <property type="evidence" value="ECO:0007669"/>
    <property type="project" value="TreeGrafter"/>
</dbReference>
<comment type="subcellular location">
    <subcellularLocation>
        <location evidence="1">Membrane</location>
        <topology evidence="1">Multi-pass membrane protein</topology>
    </subcellularLocation>
</comment>
<feature type="transmembrane region" description="Helical" evidence="5">
    <location>
        <begin position="287"/>
        <end position="307"/>
    </location>
</feature>
<dbReference type="Gene3D" id="1.20.1420.30">
    <property type="entry name" value="NCX, central ion-binding region"/>
    <property type="match status" value="1"/>
</dbReference>
<keyword evidence="4 5" id="KW-0472">Membrane</keyword>
<dbReference type="AlphaFoldDB" id="A0A1U7IN81"/>
<dbReference type="PANTHER" id="PTHR10846">
    <property type="entry name" value="SODIUM/POTASSIUM/CALCIUM EXCHANGER"/>
    <property type="match status" value="1"/>
</dbReference>
<dbReference type="EMBL" id="MRCE01000007">
    <property type="protein sequence ID" value="OKH38720.1"/>
    <property type="molecule type" value="Genomic_DNA"/>
</dbReference>
<evidence type="ECO:0000313" key="8">
    <source>
        <dbReference type="Proteomes" id="UP000185860"/>
    </source>
</evidence>
<dbReference type="GO" id="GO:0006874">
    <property type="term" value="P:intracellular calcium ion homeostasis"/>
    <property type="evidence" value="ECO:0007669"/>
    <property type="project" value="TreeGrafter"/>
</dbReference>
<dbReference type="STRING" id="454136.NIES2119_08995"/>
<feature type="transmembrane region" description="Helical" evidence="5">
    <location>
        <begin position="6"/>
        <end position="31"/>
    </location>
</feature>
<evidence type="ECO:0000256" key="1">
    <source>
        <dbReference type="ARBA" id="ARBA00004141"/>
    </source>
</evidence>
<gene>
    <name evidence="7" type="ORF">NIES2119_08995</name>
</gene>
<feature type="domain" description="Sodium/calcium exchanger membrane region" evidence="6">
    <location>
        <begin position="188"/>
        <end position="334"/>
    </location>
</feature>
<protein>
    <submittedName>
        <fullName evidence="7">Cation transporter</fullName>
    </submittedName>
</protein>
<feature type="transmembrane region" description="Helical" evidence="5">
    <location>
        <begin position="188"/>
        <end position="206"/>
    </location>
</feature>
<feature type="domain" description="Sodium/calcium exchanger membrane region" evidence="6">
    <location>
        <begin position="9"/>
        <end position="151"/>
    </location>
</feature>
<dbReference type="Proteomes" id="UP000185860">
    <property type="component" value="Unassembled WGS sequence"/>
</dbReference>
<dbReference type="RefSeq" id="WP_073593131.1">
    <property type="nucleotide sequence ID" value="NZ_MRCE01000007.1"/>
</dbReference>
<sequence>MTNLSLEISILLFIISAAVIVVSGTFIAGIADRLAQKTKLGQALMGALFLGFSTSLPGIVTSITAALSNYPVLALSNALGDIAVQTAFLGIADITYLEANLEYAAASAATLTQGSLLIVLLTLPLLATAYPLINFWGIHPASVGLVVTYIFGLRLVSAAYSSPMWKTQDTENNEILIEENDDSSTIKLWVYFVLLAVILAMAGYVVEQAGVSIAKSTNLSENAVGSLFTAICTSLPELVTTIAAVQRRAFTLAVSGVLGGNSFDVLVLALCDLAYRKGSIYQALTERQVFVVALTILMTGILLLGLLRREKHGIGNIGFESFLLLLLYLGGFLLVFFSG</sequence>
<evidence type="ECO:0000256" key="4">
    <source>
        <dbReference type="ARBA" id="ARBA00023136"/>
    </source>
</evidence>
<proteinExistence type="predicted"/>
<dbReference type="Pfam" id="PF01699">
    <property type="entry name" value="Na_Ca_ex"/>
    <property type="match status" value="2"/>
</dbReference>
<accession>A0A1U7IN81</accession>
<feature type="transmembrane region" description="Helical" evidence="5">
    <location>
        <begin position="226"/>
        <end position="245"/>
    </location>
</feature>